<accession>K0RGW1</accession>
<evidence type="ECO:0000313" key="3">
    <source>
        <dbReference type="Proteomes" id="UP000266841"/>
    </source>
</evidence>
<evidence type="ECO:0000256" key="1">
    <source>
        <dbReference type="SAM" id="MobiDB-lite"/>
    </source>
</evidence>
<sequence length="657" mass="73918">MGVTLPREKINGWREDRTPIASTQVDGRYYAVVIGCNQDWPDDRKNTETSHAQERAWQRRRYNLFYYGGHGKRTEFCTATRRGDGAHEPWLKHDEVVDLFENEFGGCVIWCMIDCCHAGGFGEAIVRRYRSNGNKLNAQYGCICASAPSALVGEWWTLTEALVLTFKGMVPCIEGEADPFFISTGLDGKIPVTYPNTQQMMGYHPTWSQLIDYLADEVSRVKGEQMTTLFVGSGFDNGSILRQPCFIGNHDHITSCTASIPRSLAWTEQYLKSTFAVKEEVFVKFNGLAAGVQISKQKIGWFSGRILAINQDDITVEMRDYISRDKWTASIKNAPILRSQPFGFDFDNERCVTVITEMANDLLYYDTSYHSDGDLLEVLYPQDGKYYNAELLSPAEVPWLQVTVEYIEGVHSGPCVAIRWLDDDSYAMIPVECIKRSGSENEGLCGKDRDVSTPLDALKASLSTAEVKLNADAPILGTTDSDKFQARDNEEHKWLDVHLLNTIPISDLPIKVLANHVCYRETGLYSVIFWCSDSMLSLVPNSYLRLRPEEDDSDDDSERGANKIKEEKLKQDAIESTLYPPEHAVSQGRKSSQRKRQASKAQLFQRPLEAAGHDGNGAKRALVRRVLFFIAGSGCREMHGEMVTLEKSPLALWAPLL</sequence>
<dbReference type="OMA" id="CETHEYS"/>
<dbReference type="OrthoDB" id="10586198at2759"/>
<organism evidence="2 3">
    <name type="scientific">Thalassiosira oceanica</name>
    <name type="common">Marine diatom</name>
    <dbReference type="NCBI Taxonomy" id="159749"/>
    <lineage>
        <taxon>Eukaryota</taxon>
        <taxon>Sar</taxon>
        <taxon>Stramenopiles</taxon>
        <taxon>Ochrophyta</taxon>
        <taxon>Bacillariophyta</taxon>
        <taxon>Coscinodiscophyceae</taxon>
        <taxon>Thalassiosirophycidae</taxon>
        <taxon>Thalassiosirales</taxon>
        <taxon>Thalassiosiraceae</taxon>
        <taxon>Thalassiosira</taxon>
    </lineage>
</organism>
<feature type="compositionally biased region" description="Basic and acidic residues" evidence="1">
    <location>
        <begin position="558"/>
        <end position="567"/>
    </location>
</feature>
<feature type="region of interest" description="Disordered" evidence="1">
    <location>
        <begin position="548"/>
        <end position="567"/>
    </location>
</feature>
<feature type="region of interest" description="Disordered" evidence="1">
    <location>
        <begin position="575"/>
        <end position="612"/>
    </location>
</feature>
<reference evidence="2 3" key="1">
    <citation type="journal article" date="2012" name="Genome Biol.">
        <title>Genome and low-iron response of an oceanic diatom adapted to chronic iron limitation.</title>
        <authorList>
            <person name="Lommer M."/>
            <person name="Specht M."/>
            <person name="Roy A.S."/>
            <person name="Kraemer L."/>
            <person name="Andreson R."/>
            <person name="Gutowska M.A."/>
            <person name="Wolf J."/>
            <person name="Bergner S.V."/>
            <person name="Schilhabel M.B."/>
            <person name="Klostermeier U.C."/>
            <person name="Beiko R.G."/>
            <person name="Rosenstiel P."/>
            <person name="Hippler M."/>
            <person name="Laroche J."/>
        </authorList>
    </citation>
    <scope>NUCLEOTIDE SEQUENCE [LARGE SCALE GENOMIC DNA]</scope>
    <source>
        <strain evidence="2 3">CCMP1005</strain>
    </source>
</reference>
<dbReference type="EMBL" id="AGNL01048235">
    <property type="protein sequence ID" value="EJK45802.1"/>
    <property type="molecule type" value="Genomic_DNA"/>
</dbReference>
<dbReference type="eggNOG" id="ENOG502RX57">
    <property type="taxonomic scope" value="Eukaryota"/>
</dbReference>
<dbReference type="AlphaFoldDB" id="K0RGW1"/>
<proteinExistence type="predicted"/>
<name>K0RGW1_THAOC</name>
<evidence type="ECO:0000313" key="2">
    <source>
        <dbReference type="EMBL" id="EJK45802.1"/>
    </source>
</evidence>
<keyword evidence="3" id="KW-1185">Reference proteome</keyword>
<protein>
    <recommendedName>
        <fullName evidence="4">Tudor domain-containing protein</fullName>
    </recommendedName>
</protein>
<comment type="caution">
    <text evidence="2">The sequence shown here is derived from an EMBL/GenBank/DDBJ whole genome shotgun (WGS) entry which is preliminary data.</text>
</comment>
<evidence type="ECO:0008006" key="4">
    <source>
        <dbReference type="Google" id="ProtNLM"/>
    </source>
</evidence>
<gene>
    <name evidence="2" type="ORF">THAOC_35566</name>
</gene>
<dbReference type="Proteomes" id="UP000266841">
    <property type="component" value="Unassembled WGS sequence"/>
</dbReference>